<protein>
    <submittedName>
        <fullName evidence="1">Jg14972 protein</fullName>
    </submittedName>
</protein>
<organism evidence="1 2">
    <name type="scientific">Pararge aegeria aegeria</name>
    <dbReference type="NCBI Taxonomy" id="348720"/>
    <lineage>
        <taxon>Eukaryota</taxon>
        <taxon>Metazoa</taxon>
        <taxon>Ecdysozoa</taxon>
        <taxon>Arthropoda</taxon>
        <taxon>Hexapoda</taxon>
        <taxon>Insecta</taxon>
        <taxon>Pterygota</taxon>
        <taxon>Neoptera</taxon>
        <taxon>Endopterygota</taxon>
        <taxon>Lepidoptera</taxon>
        <taxon>Glossata</taxon>
        <taxon>Ditrysia</taxon>
        <taxon>Papilionoidea</taxon>
        <taxon>Nymphalidae</taxon>
        <taxon>Satyrinae</taxon>
        <taxon>Satyrini</taxon>
        <taxon>Parargina</taxon>
        <taxon>Pararge</taxon>
    </lineage>
</organism>
<gene>
    <name evidence="1" type="primary">jg14972</name>
    <name evidence="1" type="ORF">PAEG_LOCUS24204</name>
</gene>
<proteinExistence type="predicted"/>
<sequence length="123" mass="13579">MVIAIISLPCNSYVRIKNATYLNKDIFDVDFEIQNFFIHIGLSQAFIHICKHNCKGVLPAPVNAVLVSSQQGGQMTSDESLVAAGGKRLRTVDCGTPYKRPMSSSGRQLVEMMKRMAITLFAN</sequence>
<dbReference type="OrthoDB" id="7466345at2759"/>
<reference evidence="1" key="1">
    <citation type="submission" date="2022-03" db="EMBL/GenBank/DDBJ databases">
        <authorList>
            <person name="Lindestad O."/>
        </authorList>
    </citation>
    <scope>NUCLEOTIDE SEQUENCE</scope>
</reference>
<accession>A0A8S4S934</accession>
<name>A0A8S4S934_9NEOP</name>
<dbReference type="Proteomes" id="UP000838756">
    <property type="component" value="Unassembled WGS sequence"/>
</dbReference>
<evidence type="ECO:0000313" key="1">
    <source>
        <dbReference type="EMBL" id="CAH2262748.1"/>
    </source>
</evidence>
<keyword evidence="2" id="KW-1185">Reference proteome</keyword>
<comment type="caution">
    <text evidence="1">The sequence shown here is derived from an EMBL/GenBank/DDBJ whole genome shotgun (WGS) entry which is preliminary data.</text>
</comment>
<evidence type="ECO:0000313" key="2">
    <source>
        <dbReference type="Proteomes" id="UP000838756"/>
    </source>
</evidence>
<dbReference type="AlphaFoldDB" id="A0A8S4S934"/>
<dbReference type="EMBL" id="CAKXAJ010026216">
    <property type="protein sequence ID" value="CAH2262748.1"/>
    <property type="molecule type" value="Genomic_DNA"/>
</dbReference>